<evidence type="ECO:0000256" key="1">
    <source>
        <dbReference type="SAM" id="MobiDB-lite"/>
    </source>
</evidence>
<organism evidence="2 3">
    <name type="scientific">Micromonospora saelicesensis</name>
    <dbReference type="NCBI Taxonomy" id="285676"/>
    <lineage>
        <taxon>Bacteria</taxon>
        <taxon>Bacillati</taxon>
        <taxon>Actinomycetota</taxon>
        <taxon>Actinomycetes</taxon>
        <taxon>Micromonosporales</taxon>
        <taxon>Micromonosporaceae</taxon>
        <taxon>Micromonospora</taxon>
    </lineage>
</organism>
<dbReference type="RefSeq" id="WP_112641817.1">
    <property type="nucleotide sequence ID" value="NZ_CP192017.1"/>
</dbReference>
<reference evidence="2 3" key="1">
    <citation type="submission" date="2018-03" db="EMBL/GenBank/DDBJ databases">
        <title>Defining the species Micromonospora saelicesensis and Micromonospora noduli under the framework of genomics.</title>
        <authorList>
            <person name="Riesco R."/>
            <person name="Trujillo M.E."/>
        </authorList>
    </citation>
    <scope>NUCLEOTIDE SEQUENCE [LARGE SCALE GENOMIC DNA]</scope>
    <source>
        <strain evidence="2 3">PSN13</strain>
    </source>
</reference>
<comment type="caution">
    <text evidence="2">The sequence shown here is derived from an EMBL/GenBank/DDBJ whole genome shotgun (WGS) entry which is preliminary data.</text>
</comment>
<evidence type="ECO:0000313" key="2">
    <source>
        <dbReference type="EMBL" id="RAO38068.1"/>
    </source>
</evidence>
<name>A0A328NW89_9ACTN</name>
<proteinExistence type="predicted"/>
<evidence type="ECO:0000313" key="3">
    <source>
        <dbReference type="Proteomes" id="UP000249419"/>
    </source>
</evidence>
<feature type="region of interest" description="Disordered" evidence="1">
    <location>
        <begin position="1"/>
        <end position="23"/>
    </location>
</feature>
<protein>
    <submittedName>
        <fullName evidence="2">Uncharacterized protein</fullName>
    </submittedName>
</protein>
<accession>A0A328NW89</accession>
<dbReference type="AlphaFoldDB" id="A0A328NW89"/>
<dbReference type="Proteomes" id="UP000249419">
    <property type="component" value="Unassembled WGS sequence"/>
</dbReference>
<gene>
    <name evidence="2" type="ORF">PSN13_01039</name>
</gene>
<sequence length="82" mass="9264">MTTDDNQTEDGTPITWKPVGELPGQLPFDRLDYGDAEQLAEMTTDGEPSLVEEPQEMVDAPIQLLPPYNRAQKRRNQRPLPT</sequence>
<dbReference type="EMBL" id="PYAG01000004">
    <property type="protein sequence ID" value="RAO38068.1"/>
    <property type="molecule type" value="Genomic_DNA"/>
</dbReference>